<comment type="caution">
    <text evidence="8">The sequence shown here is derived from an EMBL/GenBank/DDBJ whole genome shotgun (WGS) entry which is preliminary data.</text>
</comment>
<evidence type="ECO:0000313" key="8">
    <source>
        <dbReference type="EMBL" id="ERJ91495.1"/>
    </source>
</evidence>
<dbReference type="PANTHER" id="PTHR30386:SF26">
    <property type="entry name" value="TRANSPORT PROTEIN COMB"/>
    <property type="match status" value="1"/>
</dbReference>
<keyword evidence="9" id="KW-1185">Reference proteome</keyword>
<evidence type="ECO:0000256" key="1">
    <source>
        <dbReference type="ARBA" id="ARBA00004167"/>
    </source>
</evidence>
<evidence type="ECO:0000256" key="2">
    <source>
        <dbReference type="ARBA" id="ARBA00022692"/>
    </source>
</evidence>
<protein>
    <recommendedName>
        <fullName evidence="10">Auxiliary transport protein, membrane fusion protein family protein</fullName>
    </recommendedName>
</protein>
<evidence type="ECO:0000256" key="3">
    <source>
        <dbReference type="ARBA" id="ARBA00022989"/>
    </source>
</evidence>
<feature type="domain" description="AprE-like beta-barrel" evidence="7">
    <location>
        <begin position="280"/>
        <end position="366"/>
    </location>
</feature>
<dbReference type="InterPro" id="IPR058982">
    <property type="entry name" value="Beta-barrel_AprE"/>
</dbReference>
<dbReference type="Pfam" id="PF26002">
    <property type="entry name" value="Beta-barrel_AprE"/>
    <property type="match status" value="1"/>
</dbReference>
<dbReference type="PANTHER" id="PTHR30386">
    <property type="entry name" value="MEMBRANE FUSION SUBUNIT OF EMRAB-TOLC MULTIDRUG EFFLUX PUMP"/>
    <property type="match status" value="1"/>
</dbReference>
<comment type="subcellular location">
    <subcellularLocation>
        <location evidence="1">Membrane</location>
        <topology evidence="1">Single-pass membrane protein</topology>
    </subcellularLocation>
</comment>
<dbReference type="Pfam" id="PF25917">
    <property type="entry name" value="BSH_RND"/>
    <property type="match status" value="1"/>
</dbReference>
<feature type="transmembrane region" description="Helical" evidence="5">
    <location>
        <begin position="27"/>
        <end position="48"/>
    </location>
</feature>
<evidence type="ECO:0000259" key="7">
    <source>
        <dbReference type="Pfam" id="PF26002"/>
    </source>
</evidence>
<feature type="domain" description="Multidrug resistance protein MdtA-like barrel-sandwich hybrid" evidence="6">
    <location>
        <begin position="67"/>
        <end position="253"/>
    </location>
</feature>
<evidence type="ECO:0000256" key="4">
    <source>
        <dbReference type="ARBA" id="ARBA00023136"/>
    </source>
</evidence>
<evidence type="ECO:0000256" key="5">
    <source>
        <dbReference type="SAM" id="Phobius"/>
    </source>
</evidence>
<evidence type="ECO:0000313" key="9">
    <source>
        <dbReference type="Proteomes" id="UP000016649"/>
    </source>
</evidence>
<dbReference type="SUPFAM" id="SSF111369">
    <property type="entry name" value="HlyD-like secretion proteins"/>
    <property type="match status" value="1"/>
</dbReference>
<name>A0ABN0NVW7_TRELE</name>
<sequence length="384" mass="43535">MKEPVVLIPIDQLSYSQEILLYEEPKILSLTIWIIAVLLSAAVCWVVFGKMEEVVRGKGLIRPISNISQVKNAVAGEITGLYYRPGQQVEKGDLLLQIDFRSLQAKEDALKVNYEKTHLKIIGLKQIEESFYSGTEKIDAHNKVALTRFEAYKTQKDLLQKKYMLSEKTWQEALHMPQESITPVKVRELEYAKNIAALNMEAHDSAFIKDISSEYTQSFIELEDLKSKLEQVRQSLKNASVYAPIGGTVQEISSLNKSDYLFADQKILNIVPAGSAEYRAELKIPAKMSGKLQKGMKVKLRFPAFPFHEFGGAQGVITSIDPDASADSRGAFYFTVLVDINKAFLQDKKKNSYPIKSGLEVESRIILKEQTVLWYILKKFDLLW</sequence>
<proteinExistence type="predicted"/>
<dbReference type="RefSeq" id="WP_021686360.1">
    <property type="nucleotide sequence ID" value="NZ_KI260554.1"/>
</dbReference>
<dbReference type="PRINTS" id="PR01490">
    <property type="entry name" value="RTXTOXIND"/>
</dbReference>
<evidence type="ECO:0008006" key="10">
    <source>
        <dbReference type="Google" id="ProtNLM"/>
    </source>
</evidence>
<keyword evidence="4 5" id="KW-0472">Membrane</keyword>
<accession>A0ABN0NVW7</accession>
<keyword evidence="2 5" id="KW-0812">Transmembrane</keyword>
<keyword evidence="3 5" id="KW-1133">Transmembrane helix</keyword>
<dbReference type="Proteomes" id="UP000016649">
    <property type="component" value="Unassembled WGS sequence"/>
</dbReference>
<dbReference type="Gene3D" id="2.40.30.170">
    <property type="match status" value="1"/>
</dbReference>
<dbReference type="InterPro" id="IPR050739">
    <property type="entry name" value="MFP"/>
</dbReference>
<organism evidence="8 9">
    <name type="scientific">Treponema lecithinolyticum ATCC 700332</name>
    <dbReference type="NCBI Taxonomy" id="1321815"/>
    <lineage>
        <taxon>Bacteria</taxon>
        <taxon>Pseudomonadati</taxon>
        <taxon>Spirochaetota</taxon>
        <taxon>Spirochaetia</taxon>
        <taxon>Spirochaetales</taxon>
        <taxon>Treponemataceae</taxon>
        <taxon>Treponema</taxon>
    </lineage>
</organism>
<reference evidence="8 9" key="1">
    <citation type="submission" date="2013-08" db="EMBL/GenBank/DDBJ databases">
        <authorList>
            <person name="Weinstock G."/>
            <person name="Sodergren E."/>
            <person name="Wylie T."/>
            <person name="Fulton L."/>
            <person name="Fulton R."/>
            <person name="Fronick C."/>
            <person name="O'Laughlin M."/>
            <person name="Godfrey J."/>
            <person name="Miner T."/>
            <person name="Herter B."/>
            <person name="Appelbaum E."/>
            <person name="Cordes M."/>
            <person name="Lek S."/>
            <person name="Wollam A."/>
            <person name="Pepin K.H."/>
            <person name="Palsikar V.B."/>
            <person name="Mitreva M."/>
            <person name="Wilson R.K."/>
        </authorList>
    </citation>
    <scope>NUCLEOTIDE SEQUENCE [LARGE SCALE GENOMIC DNA]</scope>
    <source>
        <strain evidence="8 9">ATCC 700332</strain>
    </source>
</reference>
<evidence type="ECO:0000259" key="6">
    <source>
        <dbReference type="Pfam" id="PF25917"/>
    </source>
</evidence>
<gene>
    <name evidence="8" type="ORF">HMPREF9193_02196</name>
</gene>
<dbReference type="InterPro" id="IPR058625">
    <property type="entry name" value="MdtA-like_BSH"/>
</dbReference>
<dbReference type="EMBL" id="AWVH01000045">
    <property type="protein sequence ID" value="ERJ91495.1"/>
    <property type="molecule type" value="Genomic_DNA"/>
</dbReference>
<dbReference type="Gene3D" id="2.40.50.100">
    <property type="match status" value="1"/>
</dbReference>